<evidence type="ECO:0000313" key="2">
    <source>
        <dbReference type="EMBL" id="CEK96441.1"/>
    </source>
</evidence>
<feature type="region of interest" description="Disordered" evidence="1">
    <location>
        <begin position="186"/>
        <end position="302"/>
    </location>
</feature>
<feature type="compositionally biased region" description="Polar residues" evidence="1">
    <location>
        <begin position="273"/>
        <end position="302"/>
    </location>
</feature>
<proteinExistence type="predicted"/>
<protein>
    <submittedName>
        <fullName evidence="2">Uncharacterized protein</fullName>
    </submittedName>
</protein>
<sequence length="447" mass="49979">FGESFESNIIMAKLARGQEKTKFEANNGTDSSQDSDKDFEFTDINEKARSKIRKIRKSSRSSEKVRGAKLFAHHKKKPENFSELGEEVSTVINTNNNCMIDNTEFAILTHPKLHSHRRHRNKDLSCEGSKHYPSDTTSQESSPCAGTVTRVEDKKPKELSSTSSPMLSSFSRNLNFRRLQKFSKSVLKQEEDLSDIDNENKSSYTPANESFETYKKNSPSMINESPLTGSRRYGSPSSHRRMRDVPRDKGEKPSPHVSPVSGTDNENRKRTSPRSGTENVSLKISPSAGSNDKSQKMSSTFSETFTVDKASSYLESVSAQSALRDKSIGKHSHKETHSQDAQQQGSQATISTHNVSEQEQICLSVEEAARLGIGKHRDKFSTSGNYKEINVGDTEGREKYSVEKVKGHRRSRSKDVVLQLQNSNKSDTGGGVEESRKENVTENQVSR</sequence>
<dbReference type="EMBL" id="HACG01049576">
    <property type="protein sequence ID" value="CEK96441.1"/>
    <property type="molecule type" value="Transcribed_RNA"/>
</dbReference>
<evidence type="ECO:0000256" key="1">
    <source>
        <dbReference type="SAM" id="MobiDB-lite"/>
    </source>
</evidence>
<gene>
    <name evidence="2" type="primary">ORF212085</name>
</gene>
<feature type="region of interest" description="Disordered" evidence="1">
    <location>
        <begin position="16"/>
        <end position="42"/>
    </location>
</feature>
<feature type="region of interest" description="Disordered" evidence="1">
    <location>
        <begin position="317"/>
        <end position="358"/>
    </location>
</feature>
<feature type="compositionally biased region" description="Basic and acidic residues" evidence="1">
    <location>
        <begin position="122"/>
        <end position="133"/>
    </location>
</feature>
<feature type="compositionally biased region" description="Polar residues" evidence="1">
    <location>
        <begin position="201"/>
        <end position="228"/>
    </location>
</feature>
<feature type="compositionally biased region" description="Basic residues" evidence="1">
    <location>
        <begin position="112"/>
        <end position="121"/>
    </location>
</feature>
<feature type="non-terminal residue" evidence="2">
    <location>
        <position position="447"/>
    </location>
</feature>
<feature type="compositionally biased region" description="Basic and acidic residues" evidence="1">
    <location>
        <begin position="243"/>
        <end position="254"/>
    </location>
</feature>
<feature type="non-terminal residue" evidence="2">
    <location>
        <position position="1"/>
    </location>
</feature>
<feature type="compositionally biased region" description="Polar residues" evidence="1">
    <location>
        <begin position="339"/>
        <end position="358"/>
    </location>
</feature>
<accession>A0A0B7BVS9</accession>
<dbReference type="AlphaFoldDB" id="A0A0B7BVS9"/>
<name>A0A0B7BVS9_9EUPU</name>
<organism evidence="2">
    <name type="scientific">Arion vulgaris</name>
    <dbReference type="NCBI Taxonomy" id="1028688"/>
    <lineage>
        <taxon>Eukaryota</taxon>
        <taxon>Metazoa</taxon>
        <taxon>Spiralia</taxon>
        <taxon>Lophotrochozoa</taxon>
        <taxon>Mollusca</taxon>
        <taxon>Gastropoda</taxon>
        <taxon>Heterobranchia</taxon>
        <taxon>Euthyneura</taxon>
        <taxon>Panpulmonata</taxon>
        <taxon>Eupulmonata</taxon>
        <taxon>Stylommatophora</taxon>
        <taxon>Helicina</taxon>
        <taxon>Arionoidea</taxon>
        <taxon>Arionidae</taxon>
        <taxon>Arion</taxon>
    </lineage>
</organism>
<feature type="region of interest" description="Disordered" evidence="1">
    <location>
        <begin position="374"/>
        <end position="447"/>
    </location>
</feature>
<feature type="region of interest" description="Disordered" evidence="1">
    <location>
        <begin position="112"/>
        <end position="168"/>
    </location>
</feature>
<feature type="compositionally biased region" description="Basic and acidic residues" evidence="1">
    <location>
        <begin position="394"/>
        <end position="405"/>
    </location>
</feature>
<feature type="compositionally biased region" description="Polar residues" evidence="1">
    <location>
        <begin position="134"/>
        <end position="144"/>
    </location>
</feature>
<reference evidence="2" key="1">
    <citation type="submission" date="2014-12" db="EMBL/GenBank/DDBJ databases">
        <title>Insight into the proteome of Arion vulgaris.</title>
        <authorList>
            <person name="Aradska J."/>
            <person name="Bulat T."/>
            <person name="Smidak R."/>
            <person name="Sarate P."/>
            <person name="Gangsoo J."/>
            <person name="Sialana F."/>
            <person name="Bilban M."/>
            <person name="Lubec G."/>
        </authorList>
    </citation>
    <scope>NUCLEOTIDE SEQUENCE</scope>
    <source>
        <tissue evidence="2">Skin</tissue>
    </source>
</reference>